<dbReference type="Pfam" id="PF07715">
    <property type="entry name" value="Plug"/>
    <property type="match status" value="1"/>
</dbReference>
<comment type="similarity">
    <text evidence="4">Belongs to the TonB-dependent receptor family.</text>
</comment>
<comment type="caution">
    <text evidence="7">The sequence shown here is derived from an EMBL/GenBank/DDBJ whole genome shotgun (WGS) entry which is preliminary data.</text>
</comment>
<dbReference type="EMBL" id="JBEXAC010000001">
    <property type="protein sequence ID" value="MET6996976.1"/>
    <property type="molecule type" value="Genomic_DNA"/>
</dbReference>
<feature type="signal peptide" evidence="5">
    <location>
        <begin position="1"/>
        <end position="21"/>
    </location>
</feature>
<protein>
    <submittedName>
        <fullName evidence="7">TonB-dependent receptor</fullName>
    </submittedName>
</protein>
<keyword evidence="5" id="KW-0732">Signal</keyword>
<gene>
    <name evidence="7" type="ORF">ABR189_06335</name>
</gene>
<dbReference type="Pfam" id="PF07660">
    <property type="entry name" value="STN"/>
    <property type="match status" value="1"/>
</dbReference>
<keyword evidence="4" id="KW-1134">Transmembrane beta strand</keyword>
<dbReference type="InterPro" id="IPR023996">
    <property type="entry name" value="TonB-dep_OMP_SusC/RagA"/>
</dbReference>
<dbReference type="InterPro" id="IPR008969">
    <property type="entry name" value="CarboxyPept-like_regulatory"/>
</dbReference>
<dbReference type="InterPro" id="IPR037066">
    <property type="entry name" value="Plug_dom_sf"/>
</dbReference>
<organism evidence="7 8">
    <name type="scientific">Chitinophaga defluvii</name>
    <dbReference type="NCBI Taxonomy" id="3163343"/>
    <lineage>
        <taxon>Bacteria</taxon>
        <taxon>Pseudomonadati</taxon>
        <taxon>Bacteroidota</taxon>
        <taxon>Chitinophagia</taxon>
        <taxon>Chitinophagales</taxon>
        <taxon>Chitinophagaceae</taxon>
        <taxon>Chitinophaga</taxon>
    </lineage>
</organism>
<evidence type="ECO:0000256" key="3">
    <source>
        <dbReference type="ARBA" id="ARBA00023237"/>
    </source>
</evidence>
<dbReference type="Proteomes" id="UP001549749">
    <property type="component" value="Unassembled WGS sequence"/>
</dbReference>
<feature type="chain" id="PRO_5046121802" evidence="5">
    <location>
        <begin position="22"/>
        <end position="1092"/>
    </location>
</feature>
<evidence type="ECO:0000256" key="1">
    <source>
        <dbReference type="ARBA" id="ARBA00022448"/>
    </source>
</evidence>
<dbReference type="SMART" id="SM00965">
    <property type="entry name" value="STN"/>
    <property type="match status" value="1"/>
</dbReference>
<dbReference type="Pfam" id="PF13715">
    <property type="entry name" value="CarbopepD_reg_2"/>
    <property type="match status" value="1"/>
</dbReference>
<dbReference type="RefSeq" id="WP_354659617.1">
    <property type="nucleotide sequence ID" value="NZ_JBEXAC010000001.1"/>
</dbReference>
<keyword evidence="7" id="KW-0675">Receptor</keyword>
<evidence type="ECO:0000256" key="2">
    <source>
        <dbReference type="ARBA" id="ARBA00023136"/>
    </source>
</evidence>
<dbReference type="SUPFAM" id="SSF56935">
    <property type="entry name" value="Porins"/>
    <property type="match status" value="1"/>
</dbReference>
<dbReference type="InterPro" id="IPR012910">
    <property type="entry name" value="Plug_dom"/>
</dbReference>
<dbReference type="Gene3D" id="2.60.40.1120">
    <property type="entry name" value="Carboxypeptidase-like, regulatory domain"/>
    <property type="match status" value="1"/>
</dbReference>
<dbReference type="NCBIfam" id="TIGR04057">
    <property type="entry name" value="SusC_RagA_signa"/>
    <property type="match status" value="1"/>
</dbReference>
<dbReference type="Gene3D" id="2.170.130.10">
    <property type="entry name" value="TonB-dependent receptor, plug domain"/>
    <property type="match status" value="1"/>
</dbReference>
<dbReference type="InterPro" id="IPR039426">
    <property type="entry name" value="TonB-dep_rcpt-like"/>
</dbReference>
<dbReference type="PROSITE" id="PS52016">
    <property type="entry name" value="TONB_DEPENDENT_REC_3"/>
    <property type="match status" value="1"/>
</dbReference>
<evidence type="ECO:0000313" key="7">
    <source>
        <dbReference type="EMBL" id="MET6996976.1"/>
    </source>
</evidence>
<keyword evidence="2 4" id="KW-0472">Membrane</keyword>
<keyword evidence="4 7" id="KW-0812">Transmembrane</keyword>
<evidence type="ECO:0000256" key="5">
    <source>
        <dbReference type="SAM" id="SignalP"/>
    </source>
</evidence>
<dbReference type="NCBIfam" id="TIGR04056">
    <property type="entry name" value="OMP_RagA_SusC"/>
    <property type="match status" value="1"/>
</dbReference>
<feature type="domain" description="Secretin/TonB short N-terminal" evidence="6">
    <location>
        <begin position="46"/>
        <end position="97"/>
    </location>
</feature>
<evidence type="ECO:0000313" key="8">
    <source>
        <dbReference type="Proteomes" id="UP001549749"/>
    </source>
</evidence>
<dbReference type="InterPro" id="IPR011662">
    <property type="entry name" value="Secretin/TonB_short_N"/>
</dbReference>
<sequence>MKMTASLLLITFLHVSATSFSQQVDLSLKNVPLQKVFAAIIKEANVNIIYNEGILKGTTPVSIHVKDASVKQVLDLCLENQPVYYVIENDIIKIRPRKEKLLPAPMQADTSSVITGTISGPDGTALPGASVQVKETGAGTATDVMGYYSIKAKKGQTLLIRFIGYDNKEVEIGSEKKINISLTANAGGLNEVVVLGFGQTQKKVAQTGAIASIGTKELKQSPVANITNALAGRLPGLIAIQRSGEPGYDQSDLLMRGRATFNDASPIVTIDGIKKDYSAITLLDPNEIENITILKDASATSLYGVKGANGVIIITTRRGKEGKPAINASVQRAIQAPVRLPKFLNSFDRATLANEAYKNDNPAGTLPPFSQEALDAFRTGSDPLKYPNVNWMEELLKPSNLTRADFNISGGSPMVKYFVNVGYVQQDGIYKAEKQPKYNPNTQYKRYNFRSNVDIDFDKDFSVALNLFGAIENGNYPKMTAGELFDMLRKVTPNAFPVRYPTGLYGGNVSALNPLYWLNTKGYTQNFNSSLSGMLSATRKLDFITKGLFIKGNYSFDGYFKNSFSRTRNERLAIYKGSGDYNDPNSYTYTGEDLPLSAPSSSFNQNRDIWMDLSLNYQRTFGEHSFSGLLLANRTQEVRGGTIPYVSQGLVGRVAYSYKDKYFAEFNAGFNGTDNFAKGKRYGFFPAYSAGWLISEEPFLKGSSFVDFLKVRASYGTTGSDKLFGRRWLFISEYNSNSGYDYGDPLTWMSGVTEGAMANPDISWEISKKMNAGLEFKILKNLLGLNVDIFREKRDNILITRRSIPSTIGVYPDNLPPVNFGSIENNGYEIELTHNNQVGKVTYFVRANMSVAKNKILFMDEENKPYDYQRLTGHPIGQLFGLTAIGFFADEEDIKNSPTQFGNLIPGDIKYKDLNGDKVIDANDEGPIGHTEVPEIFYGISGGVNWKNFDLSFLFQGAGNFNVMFSDQAAYEFVDNGNLMPEHLGRWTPATANTATYPVLHHGFNVNNHRPSTFFMKNAAYLRLKNLELGYTFKNVKLTKKTGFDRLRVYANGMNLYTWDKIGGSFDPETPSGRGNNYPQQKVYNLGLSVDF</sequence>
<evidence type="ECO:0000259" key="6">
    <source>
        <dbReference type="SMART" id="SM00965"/>
    </source>
</evidence>
<name>A0ABV2T1S8_9BACT</name>
<dbReference type="SUPFAM" id="SSF49464">
    <property type="entry name" value="Carboxypeptidase regulatory domain-like"/>
    <property type="match status" value="1"/>
</dbReference>
<keyword evidence="3 4" id="KW-0998">Cell outer membrane</keyword>
<keyword evidence="1 4" id="KW-0813">Transport</keyword>
<comment type="subcellular location">
    <subcellularLocation>
        <location evidence="4">Cell outer membrane</location>
        <topology evidence="4">Multi-pass membrane protein</topology>
    </subcellularLocation>
</comment>
<accession>A0ABV2T1S8</accession>
<evidence type="ECO:0000256" key="4">
    <source>
        <dbReference type="PROSITE-ProRule" id="PRU01360"/>
    </source>
</evidence>
<dbReference type="InterPro" id="IPR023997">
    <property type="entry name" value="TonB-dep_OMP_SusC/RagA_CS"/>
</dbReference>
<proteinExistence type="inferred from homology"/>
<keyword evidence="8" id="KW-1185">Reference proteome</keyword>
<reference evidence="7 8" key="1">
    <citation type="submission" date="2024-06" db="EMBL/GenBank/DDBJ databases">
        <title>Chitinophaga defluvii sp. nov., isolated from municipal sewage.</title>
        <authorList>
            <person name="Zhang L."/>
        </authorList>
    </citation>
    <scope>NUCLEOTIDE SEQUENCE [LARGE SCALE GENOMIC DNA]</scope>
    <source>
        <strain evidence="7 8">H8</strain>
    </source>
</reference>